<organism evidence="1 2">
    <name type="scientific">Trichonephila clavata</name>
    <name type="common">Joro spider</name>
    <name type="synonym">Nephila clavata</name>
    <dbReference type="NCBI Taxonomy" id="2740835"/>
    <lineage>
        <taxon>Eukaryota</taxon>
        <taxon>Metazoa</taxon>
        <taxon>Ecdysozoa</taxon>
        <taxon>Arthropoda</taxon>
        <taxon>Chelicerata</taxon>
        <taxon>Arachnida</taxon>
        <taxon>Araneae</taxon>
        <taxon>Araneomorphae</taxon>
        <taxon>Entelegynae</taxon>
        <taxon>Araneoidea</taxon>
        <taxon>Nephilidae</taxon>
        <taxon>Trichonephila</taxon>
    </lineage>
</organism>
<proteinExistence type="predicted"/>
<reference evidence="1" key="1">
    <citation type="submission" date="2020-07" db="EMBL/GenBank/DDBJ databases">
        <title>Multicomponent nature underlies the extraordinary mechanical properties of spider dragline silk.</title>
        <authorList>
            <person name="Kono N."/>
            <person name="Nakamura H."/>
            <person name="Mori M."/>
            <person name="Yoshida Y."/>
            <person name="Ohtoshi R."/>
            <person name="Malay A.D."/>
            <person name="Moran D.A.P."/>
            <person name="Tomita M."/>
            <person name="Numata K."/>
            <person name="Arakawa K."/>
        </authorList>
    </citation>
    <scope>NUCLEOTIDE SEQUENCE</scope>
</reference>
<protein>
    <submittedName>
        <fullName evidence="1">Uncharacterized protein</fullName>
    </submittedName>
</protein>
<keyword evidence="2" id="KW-1185">Reference proteome</keyword>
<dbReference type="AlphaFoldDB" id="A0A8X6G0J0"/>
<evidence type="ECO:0000313" key="2">
    <source>
        <dbReference type="Proteomes" id="UP000887116"/>
    </source>
</evidence>
<dbReference type="EMBL" id="BMAO01013899">
    <property type="protein sequence ID" value="GFQ91604.1"/>
    <property type="molecule type" value="Genomic_DNA"/>
</dbReference>
<sequence>MGSRRGLPGFTELRKRRAFPVAVVEFSCQEVDTQRQDGRRFFRRISEFKRKKPIRLSDQAAYYGKENAVSVEKSAPKKDIVTRKSFIYVVMQALVIWSLCQASRPANLLVRDAEEDV</sequence>
<gene>
    <name evidence="1" type="ORF">TNCT_76121</name>
</gene>
<dbReference type="Proteomes" id="UP000887116">
    <property type="component" value="Unassembled WGS sequence"/>
</dbReference>
<comment type="caution">
    <text evidence="1">The sequence shown here is derived from an EMBL/GenBank/DDBJ whole genome shotgun (WGS) entry which is preliminary data.</text>
</comment>
<evidence type="ECO:0000313" key="1">
    <source>
        <dbReference type="EMBL" id="GFQ91604.1"/>
    </source>
</evidence>
<accession>A0A8X6G0J0</accession>
<name>A0A8X6G0J0_TRICU</name>